<gene>
    <name evidence="1" type="ORF">MLD38_026201</name>
</gene>
<comment type="caution">
    <text evidence="1">The sequence shown here is derived from an EMBL/GenBank/DDBJ whole genome shotgun (WGS) entry which is preliminary data.</text>
</comment>
<protein>
    <submittedName>
        <fullName evidence="1">Uncharacterized protein</fullName>
    </submittedName>
</protein>
<evidence type="ECO:0000313" key="1">
    <source>
        <dbReference type="EMBL" id="KAI4341482.1"/>
    </source>
</evidence>
<sequence length="135" mass="15424">MEEAQFSLGKTSCSNNTTPSHANKFFLSNFLSESNPHLNIPIHDSPSVLQFVPVSGCADLAAPFENFGRVHCHYDHAFGFGHEKRLRRMISNRESARRSRLRKKKQIEDLQSQVDHLRNQNGQMSEKLLGLFENN</sequence>
<keyword evidence="2" id="KW-1185">Reference proteome</keyword>
<organism evidence="1 2">
    <name type="scientific">Melastoma candidum</name>
    <dbReference type="NCBI Taxonomy" id="119954"/>
    <lineage>
        <taxon>Eukaryota</taxon>
        <taxon>Viridiplantae</taxon>
        <taxon>Streptophyta</taxon>
        <taxon>Embryophyta</taxon>
        <taxon>Tracheophyta</taxon>
        <taxon>Spermatophyta</taxon>
        <taxon>Magnoliopsida</taxon>
        <taxon>eudicotyledons</taxon>
        <taxon>Gunneridae</taxon>
        <taxon>Pentapetalae</taxon>
        <taxon>rosids</taxon>
        <taxon>malvids</taxon>
        <taxon>Myrtales</taxon>
        <taxon>Melastomataceae</taxon>
        <taxon>Melastomatoideae</taxon>
        <taxon>Melastomateae</taxon>
        <taxon>Melastoma</taxon>
    </lineage>
</organism>
<dbReference type="EMBL" id="CM042886">
    <property type="protein sequence ID" value="KAI4341482.1"/>
    <property type="molecule type" value="Genomic_DNA"/>
</dbReference>
<reference evidence="2" key="1">
    <citation type="journal article" date="2023" name="Front. Plant Sci.">
        <title>Chromosomal-level genome assembly of Melastoma candidum provides insights into trichome evolution.</title>
        <authorList>
            <person name="Zhong Y."/>
            <person name="Wu W."/>
            <person name="Sun C."/>
            <person name="Zou P."/>
            <person name="Liu Y."/>
            <person name="Dai S."/>
            <person name="Zhou R."/>
        </authorList>
    </citation>
    <scope>NUCLEOTIDE SEQUENCE [LARGE SCALE GENOMIC DNA]</scope>
</reference>
<dbReference type="Proteomes" id="UP001057402">
    <property type="component" value="Chromosome 7"/>
</dbReference>
<name>A0ACB9NYU6_9MYRT</name>
<proteinExistence type="predicted"/>
<accession>A0ACB9NYU6</accession>
<evidence type="ECO:0000313" key="2">
    <source>
        <dbReference type="Proteomes" id="UP001057402"/>
    </source>
</evidence>